<dbReference type="Gene3D" id="3.30.450.90">
    <property type="match status" value="1"/>
</dbReference>
<dbReference type="InterPro" id="IPR027417">
    <property type="entry name" value="P-loop_NTPase"/>
</dbReference>
<dbReference type="CDD" id="cd01129">
    <property type="entry name" value="PulE-GspE-like"/>
    <property type="match status" value="1"/>
</dbReference>
<dbReference type="EMBL" id="VIKS01000004">
    <property type="protein sequence ID" value="TQV88538.1"/>
    <property type="molecule type" value="Genomic_DNA"/>
</dbReference>
<dbReference type="SUPFAM" id="SSF160246">
    <property type="entry name" value="EspE N-terminal domain-like"/>
    <property type="match status" value="1"/>
</dbReference>
<comment type="caution">
    <text evidence="5">The sequence shown here is derived from an EMBL/GenBank/DDBJ whole genome shotgun (WGS) entry which is preliminary data.</text>
</comment>
<dbReference type="FunFam" id="3.40.50.300:FF:000398">
    <property type="entry name" value="Type IV pilus assembly ATPase PilB"/>
    <property type="match status" value="1"/>
</dbReference>
<dbReference type="AlphaFoldDB" id="A0A545UGE0"/>
<evidence type="ECO:0000259" key="4">
    <source>
        <dbReference type="PROSITE" id="PS00662"/>
    </source>
</evidence>
<dbReference type="GO" id="GO:0016887">
    <property type="term" value="F:ATP hydrolysis activity"/>
    <property type="evidence" value="ECO:0007669"/>
    <property type="project" value="TreeGrafter"/>
</dbReference>
<dbReference type="Pfam" id="PF05157">
    <property type="entry name" value="MshEN"/>
    <property type="match status" value="1"/>
</dbReference>
<evidence type="ECO:0000313" key="5">
    <source>
        <dbReference type="EMBL" id="TQV88538.1"/>
    </source>
</evidence>
<evidence type="ECO:0000256" key="2">
    <source>
        <dbReference type="ARBA" id="ARBA00022741"/>
    </source>
</evidence>
<dbReference type="OrthoDB" id="9776961at2"/>
<dbReference type="Gene3D" id="3.30.300.160">
    <property type="entry name" value="Type II secretion system, protein E, N-terminal domain"/>
    <property type="match status" value="1"/>
</dbReference>
<comment type="similarity">
    <text evidence="1">Belongs to the GSP E family.</text>
</comment>
<gene>
    <name evidence="5" type="ORF">FLL46_08440</name>
</gene>
<evidence type="ECO:0000256" key="3">
    <source>
        <dbReference type="ARBA" id="ARBA00022840"/>
    </source>
</evidence>
<dbReference type="Pfam" id="PF00437">
    <property type="entry name" value="T2SSE"/>
    <property type="match status" value="1"/>
</dbReference>
<dbReference type="InterPro" id="IPR001482">
    <property type="entry name" value="T2SS/T4SS_dom"/>
</dbReference>
<dbReference type="SMART" id="SM00382">
    <property type="entry name" value="AAA"/>
    <property type="match status" value="1"/>
</dbReference>
<dbReference type="GO" id="GO:0005886">
    <property type="term" value="C:plasma membrane"/>
    <property type="evidence" value="ECO:0007669"/>
    <property type="project" value="TreeGrafter"/>
</dbReference>
<keyword evidence="2" id="KW-0547">Nucleotide-binding</keyword>
<evidence type="ECO:0000256" key="1">
    <source>
        <dbReference type="ARBA" id="ARBA00006611"/>
    </source>
</evidence>
<reference evidence="5 6" key="1">
    <citation type="submission" date="2019-07" db="EMBL/GenBank/DDBJ databases">
        <title>Draft genome for Aliikangiella sp. M105.</title>
        <authorList>
            <person name="Wang G."/>
        </authorList>
    </citation>
    <scope>NUCLEOTIDE SEQUENCE [LARGE SCALE GENOMIC DNA]</scope>
    <source>
        <strain evidence="5 6">M105</strain>
    </source>
</reference>
<proteinExistence type="inferred from homology"/>
<dbReference type="PANTHER" id="PTHR30258:SF29">
    <property type="entry name" value="MSHA PILUS ASSEMBLY ATPASE MSHE"/>
    <property type="match status" value="1"/>
</dbReference>
<dbReference type="InterPro" id="IPR037257">
    <property type="entry name" value="T2SS_E_N_sf"/>
</dbReference>
<dbReference type="PROSITE" id="PS00662">
    <property type="entry name" value="T2SP_E"/>
    <property type="match status" value="1"/>
</dbReference>
<evidence type="ECO:0000313" key="6">
    <source>
        <dbReference type="Proteomes" id="UP000315439"/>
    </source>
</evidence>
<dbReference type="Gene3D" id="3.40.50.300">
    <property type="entry name" value="P-loop containing nucleotide triphosphate hydrolases"/>
    <property type="match status" value="1"/>
</dbReference>
<dbReference type="PANTHER" id="PTHR30258">
    <property type="entry name" value="TYPE II SECRETION SYSTEM PROTEIN GSPE-RELATED"/>
    <property type="match status" value="1"/>
</dbReference>
<accession>A0A545UGE0</accession>
<sequence>MLRKVRLGDLLVEKKVITEKQLEDALTEQKSSRQRLGRLLVSLGYVDEKQLLMLLAEQLQIEFIDLVRFKVNTESVLQLSEMNARRLRALVIDEKEGHFIVAMADPTDLDKFDQLQEKLSKPVKLCVALESEIITNIDNLYRSASEISSLAEELEDELSDDSFDLPGLNENLSNEDAPVAKLLQSIFDQAMQMKASDVHIEPDSKVLRVRMRVDGQLQEQVIKETRIVPALVLRLKLMCGLDISEKRIPQDGRFRIRARGHEVDIRLSTMPVQHGESVVMRLLDQSSGLLKLEQTGIEPKILKEIRKLLAYPHGLILVTGPTGSGKTTTLYSALSELNSPEKKIITIEDPVEYKLSRINQVQVNNKIDLTFAKVLRAVLRQDPDIVLVGEMRDQETAEIGLRAAVTGHLVLSTLHTNDTLSAAIRLADMGAEPYLLASGLRGVIAQRLVRRICSFCIEDYHPDEHEVVWLAKESNLVDETTKWKHGKGCVQCHNTGYLGRAAIFEILLPDKKMLEAIRTQNFNQLVQLANQSEFYTPLSQSAINLAMDGITSVEEVLRVCESIEDLEK</sequence>
<dbReference type="GO" id="GO:0005524">
    <property type="term" value="F:ATP binding"/>
    <property type="evidence" value="ECO:0007669"/>
    <property type="project" value="UniProtKB-KW"/>
</dbReference>
<keyword evidence="3" id="KW-0067">ATP-binding</keyword>
<dbReference type="Proteomes" id="UP000315439">
    <property type="component" value="Unassembled WGS sequence"/>
</dbReference>
<feature type="domain" description="Bacterial type II secretion system protein E" evidence="4">
    <location>
        <begin position="379"/>
        <end position="393"/>
    </location>
</feature>
<keyword evidence="6" id="KW-1185">Reference proteome</keyword>
<organism evidence="5 6">
    <name type="scientific">Aliikangiella coralliicola</name>
    <dbReference type="NCBI Taxonomy" id="2592383"/>
    <lineage>
        <taxon>Bacteria</taxon>
        <taxon>Pseudomonadati</taxon>
        <taxon>Pseudomonadota</taxon>
        <taxon>Gammaproteobacteria</taxon>
        <taxon>Oceanospirillales</taxon>
        <taxon>Pleioneaceae</taxon>
        <taxon>Aliikangiella</taxon>
    </lineage>
</organism>
<dbReference type="InterPro" id="IPR003593">
    <property type="entry name" value="AAA+_ATPase"/>
</dbReference>
<dbReference type="SUPFAM" id="SSF52540">
    <property type="entry name" value="P-loop containing nucleoside triphosphate hydrolases"/>
    <property type="match status" value="1"/>
</dbReference>
<protein>
    <submittedName>
        <fullName evidence="5">Type II/IV secretion system protein</fullName>
    </submittedName>
</protein>
<dbReference type="InterPro" id="IPR007831">
    <property type="entry name" value="T2SS_GspE_N"/>
</dbReference>
<name>A0A545UGE0_9GAMM</name>
<dbReference type="RefSeq" id="WP_142893046.1">
    <property type="nucleotide sequence ID" value="NZ_ML660162.1"/>
</dbReference>